<gene>
    <name evidence="1" type="ORF">Adt_23390</name>
</gene>
<dbReference type="Proteomes" id="UP001604336">
    <property type="component" value="Unassembled WGS sequence"/>
</dbReference>
<comment type="caution">
    <text evidence="1">The sequence shown here is derived from an EMBL/GenBank/DDBJ whole genome shotgun (WGS) entry which is preliminary data.</text>
</comment>
<accession>A0ABD1SAZ4</accession>
<evidence type="ECO:0000313" key="1">
    <source>
        <dbReference type="EMBL" id="KAL2497840.1"/>
    </source>
</evidence>
<organism evidence="1 2">
    <name type="scientific">Abeliophyllum distichum</name>
    <dbReference type="NCBI Taxonomy" id="126358"/>
    <lineage>
        <taxon>Eukaryota</taxon>
        <taxon>Viridiplantae</taxon>
        <taxon>Streptophyta</taxon>
        <taxon>Embryophyta</taxon>
        <taxon>Tracheophyta</taxon>
        <taxon>Spermatophyta</taxon>
        <taxon>Magnoliopsida</taxon>
        <taxon>eudicotyledons</taxon>
        <taxon>Gunneridae</taxon>
        <taxon>Pentapetalae</taxon>
        <taxon>asterids</taxon>
        <taxon>lamiids</taxon>
        <taxon>Lamiales</taxon>
        <taxon>Oleaceae</taxon>
        <taxon>Forsythieae</taxon>
        <taxon>Abeliophyllum</taxon>
    </lineage>
</organism>
<protein>
    <submittedName>
        <fullName evidence="1">Uncharacterized protein</fullName>
    </submittedName>
</protein>
<dbReference type="EMBL" id="JBFOLK010000007">
    <property type="protein sequence ID" value="KAL2497840.1"/>
    <property type="molecule type" value="Genomic_DNA"/>
</dbReference>
<reference evidence="2" key="1">
    <citation type="submission" date="2024-07" db="EMBL/GenBank/DDBJ databases">
        <title>Two chromosome-level genome assemblies of Korean endemic species Abeliophyllum distichum and Forsythia ovata (Oleaceae).</title>
        <authorList>
            <person name="Jang H."/>
        </authorList>
    </citation>
    <scope>NUCLEOTIDE SEQUENCE [LARGE SCALE GENOMIC DNA]</scope>
</reference>
<dbReference type="AlphaFoldDB" id="A0ABD1SAZ4"/>
<keyword evidence="2" id="KW-1185">Reference proteome</keyword>
<proteinExistence type="predicted"/>
<sequence>MKRTRTPWNRSCVICVLRRTLENERITDQEVGKANMVQENQKGSKKGIMQNLLRKGSKVNASTAKNLVIPLENAEHRINDDKAQNDQVNVTIGNNDPNFVTIVEEVNSIGVEE</sequence>
<evidence type="ECO:0000313" key="2">
    <source>
        <dbReference type="Proteomes" id="UP001604336"/>
    </source>
</evidence>
<name>A0ABD1SAZ4_9LAMI</name>